<evidence type="ECO:0000313" key="1">
    <source>
        <dbReference type="EMBL" id="QHU01247.1"/>
    </source>
</evidence>
<organism evidence="1">
    <name type="scientific">viral metagenome</name>
    <dbReference type="NCBI Taxonomy" id="1070528"/>
    <lineage>
        <taxon>unclassified sequences</taxon>
        <taxon>metagenomes</taxon>
        <taxon>organismal metagenomes</taxon>
    </lineage>
</organism>
<reference evidence="1" key="1">
    <citation type="journal article" date="2020" name="Nature">
        <title>Giant virus diversity and host interactions through global metagenomics.</title>
        <authorList>
            <person name="Schulz F."/>
            <person name="Roux S."/>
            <person name="Paez-Espino D."/>
            <person name="Jungbluth S."/>
            <person name="Walsh D.A."/>
            <person name="Denef V.J."/>
            <person name="McMahon K.D."/>
            <person name="Konstantinidis K.T."/>
            <person name="Eloe-Fadrosh E.A."/>
            <person name="Kyrpides N.C."/>
            <person name="Woyke T."/>
        </authorList>
    </citation>
    <scope>NUCLEOTIDE SEQUENCE</scope>
    <source>
        <strain evidence="1">GVMAG-M-3300025860-25</strain>
    </source>
</reference>
<sequence length="122" mass="14321">MEQTCIFSNDFSTNKCETKIKVVEKTHDDGKEFYNIMYEHTHIEKDERIKCLHIEDIKNPNPFFDTPMIEHFGGDIIVKNELTEVLIKFLTMADEELSKKSGNISAVNYRIQIMQSIANFWD</sequence>
<proteinExistence type="predicted"/>
<dbReference type="EMBL" id="MN740336">
    <property type="protein sequence ID" value="QHU01247.1"/>
    <property type="molecule type" value="Genomic_DNA"/>
</dbReference>
<protein>
    <submittedName>
        <fullName evidence="1">Uncharacterized protein</fullName>
    </submittedName>
</protein>
<name>A0A6C0J9P2_9ZZZZ</name>
<accession>A0A6C0J9P2</accession>
<dbReference type="AlphaFoldDB" id="A0A6C0J9P2"/>